<dbReference type="Pfam" id="PF13520">
    <property type="entry name" value="AA_permease_2"/>
    <property type="match status" value="1"/>
</dbReference>
<name>A0A5B8U7U4_9ACTN</name>
<dbReference type="GO" id="GO:0005886">
    <property type="term" value="C:plasma membrane"/>
    <property type="evidence" value="ECO:0007669"/>
    <property type="project" value="UniProtKB-SubCell"/>
</dbReference>
<feature type="transmembrane region" description="Helical" evidence="7">
    <location>
        <begin position="197"/>
        <end position="219"/>
    </location>
</feature>
<feature type="transmembrane region" description="Helical" evidence="7">
    <location>
        <begin position="437"/>
        <end position="458"/>
    </location>
</feature>
<dbReference type="EMBL" id="CP042430">
    <property type="protein sequence ID" value="QEC49183.1"/>
    <property type="molecule type" value="Genomic_DNA"/>
</dbReference>
<feature type="transmembrane region" description="Helical" evidence="7">
    <location>
        <begin position="267"/>
        <end position="289"/>
    </location>
</feature>
<keyword evidence="3 7" id="KW-0812">Transmembrane</keyword>
<comment type="subcellular location">
    <subcellularLocation>
        <location evidence="1">Cell membrane</location>
        <topology evidence="1">Multi-pass membrane protein</topology>
    </subcellularLocation>
</comment>
<feature type="transmembrane region" description="Helical" evidence="7">
    <location>
        <begin position="470"/>
        <end position="489"/>
    </location>
</feature>
<dbReference type="GO" id="GO:0022857">
    <property type="term" value="F:transmembrane transporter activity"/>
    <property type="evidence" value="ECO:0007669"/>
    <property type="project" value="InterPro"/>
</dbReference>
<feature type="transmembrane region" description="Helical" evidence="7">
    <location>
        <begin position="309"/>
        <end position="331"/>
    </location>
</feature>
<dbReference type="PANTHER" id="PTHR42770">
    <property type="entry name" value="AMINO ACID TRANSPORTER-RELATED"/>
    <property type="match status" value="1"/>
</dbReference>
<sequence>MRHGGQPGCGGRAVMAQRPLSAFRRITRLAGPARSPPTSGPTEEQHDGECVCGRRRRRPRGARHRHGLRARRQGAEDRGDLVHLGHRDRGGLDGAGLQPRRDPRLHRRDRGIGLQAPAVILVAFIPMGCIAAAYNYMNRADPDCGTTFSWVTLAMGPRIGWMSGWAVLVADILVMPSLAQIAGVYSCDLVGVSDPSTLTVTIIGVLWIIIMTGICYIGIELSARTQQLLLGMEFATLTLFAVVALVKVYSSDPQGSIHPTFSWFNPFAISGVGALSGGVLLAIFIYWGWDSAVSVNEETEDGATSSGRAAVVSTFILLAIYIVVAAAAQAFGGTKTLINNQDDVFAPIAKSVLGSPLDKLLIIAVLTSASASTQTTILPATRTSLSMARKGAIGARFGAVHKRYLTPSFSTIWMGVVSIAVYVLLSATSQNLVADAFTSLSMTIAFYYGITGVACAWFYRHHLFASARNFLYLAFLPLLGAVILAFIFVKASIEYAHKDGGYAKPFLGVGSPVVITLAMIIIGLIWFAWRYVQDPEFFRRKPQPVDHEIARTIHDRPTKEPV</sequence>
<evidence type="ECO:0000313" key="8">
    <source>
        <dbReference type="EMBL" id="QEC49183.1"/>
    </source>
</evidence>
<evidence type="ECO:0000256" key="3">
    <source>
        <dbReference type="ARBA" id="ARBA00022692"/>
    </source>
</evidence>
<evidence type="ECO:0000256" key="5">
    <source>
        <dbReference type="ARBA" id="ARBA00023136"/>
    </source>
</evidence>
<feature type="region of interest" description="Disordered" evidence="6">
    <location>
        <begin position="29"/>
        <end position="108"/>
    </location>
</feature>
<evidence type="ECO:0000256" key="4">
    <source>
        <dbReference type="ARBA" id="ARBA00022989"/>
    </source>
</evidence>
<evidence type="ECO:0000256" key="7">
    <source>
        <dbReference type="SAM" id="Phobius"/>
    </source>
</evidence>
<keyword evidence="5 7" id="KW-0472">Membrane</keyword>
<keyword evidence="2" id="KW-1003">Cell membrane</keyword>
<organism evidence="8 9">
    <name type="scientific">Baekduia soli</name>
    <dbReference type="NCBI Taxonomy" id="496014"/>
    <lineage>
        <taxon>Bacteria</taxon>
        <taxon>Bacillati</taxon>
        <taxon>Actinomycetota</taxon>
        <taxon>Thermoleophilia</taxon>
        <taxon>Solirubrobacterales</taxon>
        <taxon>Baekduiaceae</taxon>
        <taxon>Baekduia</taxon>
    </lineage>
</organism>
<dbReference type="Proteomes" id="UP000321805">
    <property type="component" value="Chromosome"/>
</dbReference>
<accession>A0A5B8U7U4</accession>
<dbReference type="InterPro" id="IPR002293">
    <property type="entry name" value="AA/rel_permease1"/>
</dbReference>
<dbReference type="OrthoDB" id="138827at2"/>
<feature type="compositionally biased region" description="Basic and acidic residues" evidence="6">
    <location>
        <begin position="73"/>
        <end position="91"/>
    </location>
</feature>
<gene>
    <name evidence="8" type="ORF">FSW04_17435</name>
</gene>
<dbReference type="AlphaFoldDB" id="A0A5B8U7U4"/>
<evidence type="ECO:0000256" key="1">
    <source>
        <dbReference type="ARBA" id="ARBA00004651"/>
    </source>
</evidence>
<dbReference type="KEGG" id="bsol:FSW04_17435"/>
<keyword evidence="4 7" id="KW-1133">Transmembrane helix</keyword>
<feature type="transmembrane region" description="Helical" evidence="7">
    <location>
        <begin position="509"/>
        <end position="532"/>
    </location>
</feature>
<dbReference type="InterPro" id="IPR050367">
    <property type="entry name" value="APC_superfamily"/>
</dbReference>
<dbReference type="PANTHER" id="PTHR42770:SF16">
    <property type="entry name" value="AMINO ACID PERMEASE"/>
    <property type="match status" value="1"/>
</dbReference>
<protein>
    <submittedName>
        <fullName evidence="8">APC family permease</fullName>
    </submittedName>
</protein>
<proteinExistence type="predicted"/>
<evidence type="ECO:0000256" key="2">
    <source>
        <dbReference type="ARBA" id="ARBA00022475"/>
    </source>
</evidence>
<feature type="transmembrane region" description="Helical" evidence="7">
    <location>
        <begin position="165"/>
        <end position="185"/>
    </location>
</feature>
<keyword evidence="9" id="KW-1185">Reference proteome</keyword>
<evidence type="ECO:0000256" key="6">
    <source>
        <dbReference type="SAM" id="MobiDB-lite"/>
    </source>
</evidence>
<feature type="transmembrane region" description="Helical" evidence="7">
    <location>
        <begin position="225"/>
        <end position="246"/>
    </location>
</feature>
<evidence type="ECO:0000313" key="9">
    <source>
        <dbReference type="Proteomes" id="UP000321805"/>
    </source>
</evidence>
<dbReference type="Gene3D" id="1.20.1740.10">
    <property type="entry name" value="Amino acid/polyamine transporter I"/>
    <property type="match status" value="1"/>
</dbReference>
<reference evidence="8 9" key="1">
    <citation type="journal article" date="2018" name="J. Microbiol.">
        <title>Baekduia soli gen. nov., sp. nov., a novel bacterium isolated from the soil of Baekdu Mountain and proposal of a novel family name, Baekduiaceae fam. nov.</title>
        <authorList>
            <person name="An D.S."/>
            <person name="Siddiqi M.Z."/>
            <person name="Kim K.H."/>
            <person name="Yu H.S."/>
            <person name="Im W.T."/>
        </authorList>
    </citation>
    <scope>NUCLEOTIDE SEQUENCE [LARGE SCALE GENOMIC DNA]</scope>
    <source>
        <strain evidence="8 9">BR7-21</strain>
    </source>
</reference>
<feature type="compositionally biased region" description="Basic residues" evidence="6">
    <location>
        <begin position="53"/>
        <end position="72"/>
    </location>
</feature>
<feature type="transmembrane region" description="Helical" evidence="7">
    <location>
        <begin position="404"/>
        <end position="425"/>
    </location>
</feature>
<feature type="transmembrane region" description="Helical" evidence="7">
    <location>
        <begin position="111"/>
        <end position="134"/>
    </location>
</feature>